<evidence type="ECO:0000313" key="2">
    <source>
        <dbReference type="Proteomes" id="UP001056120"/>
    </source>
</evidence>
<evidence type="ECO:0000313" key="1">
    <source>
        <dbReference type="EMBL" id="KAI3799948.1"/>
    </source>
</evidence>
<reference evidence="1 2" key="2">
    <citation type="journal article" date="2022" name="Mol. Ecol. Resour.">
        <title>The genomes of chicory, endive, great burdock and yacon provide insights into Asteraceae paleo-polyploidization history and plant inulin production.</title>
        <authorList>
            <person name="Fan W."/>
            <person name="Wang S."/>
            <person name="Wang H."/>
            <person name="Wang A."/>
            <person name="Jiang F."/>
            <person name="Liu H."/>
            <person name="Zhao H."/>
            <person name="Xu D."/>
            <person name="Zhang Y."/>
        </authorList>
    </citation>
    <scope>NUCLEOTIDE SEQUENCE [LARGE SCALE GENOMIC DNA]</scope>
    <source>
        <strain evidence="2">cv. Yunnan</strain>
        <tissue evidence="1">Leaves</tissue>
    </source>
</reference>
<organism evidence="1 2">
    <name type="scientific">Smallanthus sonchifolius</name>
    <dbReference type="NCBI Taxonomy" id="185202"/>
    <lineage>
        <taxon>Eukaryota</taxon>
        <taxon>Viridiplantae</taxon>
        <taxon>Streptophyta</taxon>
        <taxon>Embryophyta</taxon>
        <taxon>Tracheophyta</taxon>
        <taxon>Spermatophyta</taxon>
        <taxon>Magnoliopsida</taxon>
        <taxon>eudicotyledons</taxon>
        <taxon>Gunneridae</taxon>
        <taxon>Pentapetalae</taxon>
        <taxon>asterids</taxon>
        <taxon>campanulids</taxon>
        <taxon>Asterales</taxon>
        <taxon>Asteraceae</taxon>
        <taxon>Asteroideae</taxon>
        <taxon>Heliantheae alliance</taxon>
        <taxon>Millerieae</taxon>
        <taxon>Smallanthus</taxon>
    </lineage>
</organism>
<accession>A0ACB9HWW1</accession>
<protein>
    <submittedName>
        <fullName evidence="1">Uncharacterized protein</fullName>
    </submittedName>
</protein>
<sequence>MFDRTANLSNNQIINYKCDPSEKWLVLIGIAPGSPERPQLVKGNMQLYSVDQQRSQALEAHAASFASFKVPGNEKPSILISFATKSSNAGQVTSKLHVIELGAQPGKPSFSKEQADLFFPPDFADDFPVAMQISHKYGLIYVITKLGLLFVYDLETATAVYRNRISPDPIFLTCEASSVGGFYAVNRRGQVLLATVNESTIVPFVSGQLNNLELAVNLAKRGNLSGAENLVVQRFQELFAQTKYKEAAELAAESPQGILRTPDTVAKFQSVPVQAGQTPPLLQYFGTLLTKGKLNAYESLELSRLVVNQNKKNLLEIGWLKISWNAVGYAPDYLFLLQTILRSDPQGAVNFALMMAQMEGGCPVDYNTITDLFLQAGQLPYVKPYMVAVQSNNVSAVNEALNEIYVEDEDYDRLRESIDLHDNFDQIGLAQKIEKHELLEMRLVAAYIYKKAGRWKQSIALSKKDKVYKDAMETASQSGDRELAEELLVYFIEEGKKECFASCLFVCYDRIRPDVALELAWLNNMIDFSFPYLLQFIREYTGKVDELINDKIEAINESKAKKNEEQDIVKQHNMYAQLLPLPPSAPPGMGGGFAPPPPMGGMGMPSMPPFGMLRHFFRLKLKRINPLLVRMGRTKKTNYGSDHSGESALKSSAPLNPVTNPRFSFLFRSNFDCNSTTNLPISIGSVDAE</sequence>
<keyword evidence="2" id="KW-1185">Reference proteome</keyword>
<comment type="caution">
    <text evidence="1">The sequence shown here is derived from an EMBL/GenBank/DDBJ whole genome shotgun (WGS) entry which is preliminary data.</text>
</comment>
<name>A0ACB9HWW1_9ASTR</name>
<gene>
    <name evidence="1" type="ORF">L1987_35254</name>
</gene>
<proteinExistence type="predicted"/>
<dbReference type="EMBL" id="CM042028">
    <property type="protein sequence ID" value="KAI3799948.1"/>
    <property type="molecule type" value="Genomic_DNA"/>
</dbReference>
<reference evidence="2" key="1">
    <citation type="journal article" date="2022" name="Mol. Ecol. Resour.">
        <title>The genomes of chicory, endive, great burdock and yacon provide insights into Asteraceae palaeo-polyploidization history and plant inulin production.</title>
        <authorList>
            <person name="Fan W."/>
            <person name="Wang S."/>
            <person name="Wang H."/>
            <person name="Wang A."/>
            <person name="Jiang F."/>
            <person name="Liu H."/>
            <person name="Zhao H."/>
            <person name="Xu D."/>
            <person name="Zhang Y."/>
        </authorList>
    </citation>
    <scope>NUCLEOTIDE SEQUENCE [LARGE SCALE GENOMIC DNA]</scope>
    <source>
        <strain evidence="2">cv. Yunnan</strain>
    </source>
</reference>
<dbReference type="Proteomes" id="UP001056120">
    <property type="component" value="Linkage Group LG11"/>
</dbReference>